<feature type="chain" id="PRO_5047050694" description="Pentapeptide repeat-containing protein" evidence="1">
    <location>
        <begin position="21"/>
        <end position="259"/>
    </location>
</feature>
<dbReference type="RefSeq" id="WP_186739696.1">
    <property type="nucleotide sequence ID" value="NZ_VFIA01000032.1"/>
</dbReference>
<sequence length="259" mass="29774">MKTLLLSLFVALVTTAPTLAQSTVSASDIIAKINRNETVSYRNATITGDLDLTSLDNRKEVREGSWKGDSQEYLSVVNVPVSFKDCRFTGKVLAYRTDEQDERRLLKMSNKVYNTDFTEAVTIENCTFEKDAAFKYSTFKQRAIFTDNTFRDDVLFKYSKFRSAADFSGSTFQGYADFKYTKFDESSTFEKVAFGRYADFKYTKFEESVDFRQARFSNTADFKYTQFPRGTNFDNARFDGSTDFKYTTLDGRKFAPGNR</sequence>
<evidence type="ECO:0000313" key="3">
    <source>
        <dbReference type="Proteomes" id="UP000700732"/>
    </source>
</evidence>
<dbReference type="Pfam" id="PF13576">
    <property type="entry name" value="Pentapeptide_3"/>
    <property type="match status" value="2"/>
</dbReference>
<feature type="signal peptide" evidence="1">
    <location>
        <begin position="1"/>
        <end position="20"/>
    </location>
</feature>
<comment type="caution">
    <text evidence="2">The sequence shown here is derived from an EMBL/GenBank/DDBJ whole genome shotgun (WGS) entry which is preliminary data.</text>
</comment>
<evidence type="ECO:0000256" key="1">
    <source>
        <dbReference type="SAM" id="SignalP"/>
    </source>
</evidence>
<dbReference type="InterPro" id="IPR001646">
    <property type="entry name" value="5peptide_repeat"/>
</dbReference>
<evidence type="ECO:0008006" key="4">
    <source>
        <dbReference type="Google" id="ProtNLM"/>
    </source>
</evidence>
<protein>
    <recommendedName>
        <fullName evidence="4">Pentapeptide repeat-containing protein</fullName>
    </recommendedName>
</protein>
<organism evidence="2 3">
    <name type="scientific">Spirosoma utsteinense</name>
    <dbReference type="NCBI Taxonomy" id="2585773"/>
    <lineage>
        <taxon>Bacteria</taxon>
        <taxon>Pseudomonadati</taxon>
        <taxon>Bacteroidota</taxon>
        <taxon>Cytophagia</taxon>
        <taxon>Cytophagales</taxon>
        <taxon>Cytophagaceae</taxon>
        <taxon>Spirosoma</taxon>
    </lineage>
</organism>
<keyword evidence="3" id="KW-1185">Reference proteome</keyword>
<name>A0ABR6WBA8_9BACT</name>
<dbReference type="Gene3D" id="2.160.20.80">
    <property type="entry name" value="E3 ubiquitin-protein ligase SopA"/>
    <property type="match status" value="1"/>
</dbReference>
<accession>A0ABR6WBA8</accession>
<reference evidence="2 3" key="1">
    <citation type="submission" date="2019-06" db="EMBL/GenBank/DDBJ databases">
        <title>Spirosoma utsteinense sp. nov. isolated from Antarctic ice-free soils.</title>
        <authorList>
            <person name="Tahon G."/>
        </authorList>
    </citation>
    <scope>NUCLEOTIDE SEQUENCE [LARGE SCALE GENOMIC DNA]</scope>
    <source>
        <strain evidence="2 3">LMG 31447</strain>
    </source>
</reference>
<proteinExistence type="predicted"/>
<dbReference type="Proteomes" id="UP000700732">
    <property type="component" value="Unassembled WGS sequence"/>
</dbReference>
<gene>
    <name evidence="2" type="ORF">FH603_4377</name>
</gene>
<dbReference type="EMBL" id="VFIA01000032">
    <property type="protein sequence ID" value="MBC3793854.1"/>
    <property type="molecule type" value="Genomic_DNA"/>
</dbReference>
<keyword evidence="1" id="KW-0732">Signal</keyword>
<evidence type="ECO:0000313" key="2">
    <source>
        <dbReference type="EMBL" id="MBC3793854.1"/>
    </source>
</evidence>